<comment type="caution">
    <text evidence="2">The sequence shown here is derived from an EMBL/GenBank/DDBJ whole genome shotgun (WGS) entry which is preliminary data.</text>
</comment>
<sequence length="127" mass="13739">MGAKPKTPGGEIEEERVGSPNGALDRTPVPTFNGRGGGVKGKESVVLWIGRIARTRGGKKDEKLAIIEKQTNAVHAPKIPGMEEEREEVGKAWDRGKILHAVDSDSREGTPSSSLFKKLIGTFETIY</sequence>
<proteinExistence type="predicted"/>
<keyword evidence="3" id="KW-1185">Reference proteome</keyword>
<feature type="region of interest" description="Disordered" evidence="1">
    <location>
        <begin position="1"/>
        <end position="37"/>
    </location>
</feature>
<gene>
    <name evidence="2" type="ORF">P691DRAFT_782908</name>
</gene>
<accession>A0A9P5XCJ9</accession>
<organism evidence="2 3">
    <name type="scientific">Macrolepiota fuliginosa MF-IS2</name>
    <dbReference type="NCBI Taxonomy" id="1400762"/>
    <lineage>
        <taxon>Eukaryota</taxon>
        <taxon>Fungi</taxon>
        <taxon>Dikarya</taxon>
        <taxon>Basidiomycota</taxon>
        <taxon>Agaricomycotina</taxon>
        <taxon>Agaricomycetes</taxon>
        <taxon>Agaricomycetidae</taxon>
        <taxon>Agaricales</taxon>
        <taxon>Agaricineae</taxon>
        <taxon>Agaricaceae</taxon>
        <taxon>Macrolepiota</taxon>
    </lineage>
</organism>
<evidence type="ECO:0000256" key="1">
    <source>
        <dbReference type="SAM" id="MobiDB-lite"/>
    </source>
</evidence>
<dbReference type="EMBL" id="MU151217">
    <property type="protein sequence ID" value="KAF9447065.1"/>
    <property type="molecule type" value="Genomic_DNA"/>
</dbReference>
<dbReference type="AlphaFoldDB" id="A0A9P5XCJ9"/>
<dbReference type="Proteomes" id="UP000807342">
    <property type="component" value="Unassembled WGS sequence"/>
</dbReference>
<evidence type="ECO:0000313" key="2">
    <source>
        <dbReference type="EMBL" id="KAF9447065.1"/>
    </source>
</evidence>
<evidence type="ECO:0000313" key="3">
    <source>
        <dbReference type="Proteomes" id="UP000807342"/>
    </source>
</evidence>
<reference evidence="2" key="1">
    <citation type="submission" date="2020-11" db="EMBL/GenBank/DDBJ databases">
        <authorList>
            <consortium name="DOE Joint Genome Institute"/>
            <person name="Ahrendt S."/>
            <person name="Riley R."/>
            <person name="Andreopoulos W."/>
            <person name="Labutti K."/>
            <person name="Pangilinan J."/>
            <person name="Ruiz-Duenas F.J."/>
            <person name="Barrasa J.M."/>
            <person name="Sanchez-Garcia M."/>
            <person name="Camarero S."/>
            <person name="Miyauchi S."/>
            <person name="Serrano A."/>
            <person name="Linde D."/>
            <person name="Babiker R."/>
            <person name="Drula E."/>
            <person name="Ayuso-Fernandez I."/>
            <person name="Pacheco R."/>
            <person name="Padilla G."/>
            <person name="Ferreira P."/>
            <person name="Barriuso J."/>
            <person name="Kellner H."/>
            <person name="Castanera R."/>
            <person name="Alfaro M."/>
            <person name="Ramirez L."/>
            <person name="Pisabarro A.G."/>
            <person name="Kuo A."/>
            <person name="Tritt A."/>
            <person name="Lipzen A."/>
            <person name="He G."/>
            <person name="Yan M."/>
            <person name="Ng V."/>
            <person name="Cullen D."/>
            <person name="Martin F."/>
            <person name="Rosso M.-N."/>
            <person name="Henrissat B."/>
            <person name="Hibbett D."/>
            <person name="Martinez A.T."/>
            <person name="Grigoriev I.V."/>
        </authorList>
    </citation>
    <scope>NUCLEOTIDE SEQUENCE</scope>
    <source>
        <strain evidence="2">MF-IS2</strain>
    </source>
</reference>
<protein>
    <submittedName>
        <fullName evidence="2">Uncharacterized protein</fullName>
    </submittedName>
</protein>
<name>A0A9P5XCJ9_9AGAR</name>